<evidence type="ECO:0000313" key="1">
    <source>
        <dbReference type="EMBL" id="KAL2071348.1"/>
    </source>
</evidence>
<proteinExistence type="predicted"/>
<comment type="caution">
    <text evidence="1">The sequence shown here is derived from an EMBL/GenBank/DDBJ whole genome shotgun (WGS) entry which is preliminary data.</text>
</comment>
<dbReference type="Proteomes" id="UP001595075">
    <property type="component" value="Unassembled WGS sequence"/>
</dbReference>
<accession>A0ABR4CPR7</accession>
<name>A0ABR4CPR7_9HELO</name>
<protein>
    <submittedName>
        <fullName evidence="1">Uncharacterized protein</fullName>
    </submittedName>
</protein>
<sequence length="128" mass="15253">MMKRFLLSWSTEAADRSCQNRTLQWTWYLKEKTDFHVATQAHLSPSRITILRPLSCKTVAFELLDCLYLQYLDLLSLATQHRLCDLQHIPYKATKNVVKLEAKHRFQHPSIPKRRNVRHNSQRYSRSK</sequence>
<dbReference type="EMBL" id="JAZHXI010000005">
    <property type="protein sequence ID" value="KAL2071348.1"/>
    <property type="molecule type" value="Genomic_DNA"/>
</dbReference>
<organism evidence="1 2">
    <name type="scientific">Oculimacula yallundae</name>
    <dbReference type="NCBI Taxonomy" id="86028"/>
    <lineage>
        <taxon>Eukaryota</taxon>
        <taxon>Fungi</taxon>
        <taxon>Dikarya</taxon>
        <taxon>Ascomycota</taxon>
        <taxon>Pezizomycotina</taxon>
        <taxon>Leotiomycetes</taxon>
        <taxon>Helotiales</taxon>
        <taxon>Ploettnerulaceae</taxon>
        <taxon>Oculimacula</taxon>
    </lineage>
</organism>
<evidence type="ECO:0000313" key="2">
    <source>
        <dbReference type="Proteomes" id="UP001595075"/>
    </source>
</evidence>
<keyword evidence="2" id="KW-1185">Reference proteome</keyword>
<reference evidence="1 2" key="1">
    <citation type="journal article" date="2024" name="Commun. Biol.">
        <title>Comparative genomic analysis of thermophilic fungi reveals convergent evolutionary adaptations and gene losses.</title>
        <authorList>
            <person name="Steindorff A.S."/>
            <person name="Aguilar-Pontes M.V."/>
            <person name="Robinson A.J."/>
            <person name="Andreopoulos B."/>
            <person name="LaButti K."/>
            <person name="Kuo A."/>
            <person name="Mondo S."/>
            <person name="Riley R."/>
            <person name="Otillar R."/>
            <person name="Haridas S."/>
            <person name="Lipzen A."/>
            <person name="Grimwood J."/>
            <person name="Schmutz J."/>
            <person name="Clum A."/>
            <person name="Reid I.D."/>
            <person name="Moisan M.C."/>
            <person name="Butler G."/>
            <person name="Nguyen T.T.M."/>
            <person name="Dewar K."/>
            <person name="Conant G."/>
            <person name="Drula E."/>
            <person name="Henrissat B."/>
            <person name="Hansel C."/>
            <person name="Singer S."/>
            <person name="Hutchinson M.I."/>
            <person name="de Vries R.P."/>
            <person name="Natvig D.O."/>
            <person name="Powell A.J."/>
            <person name="Tsang A."/>
            <person name="Grigoriev I.V."/>
        </authorList>
    </citation>
    <scope>NUCLEOTIDE SEQUENCE [LARGE SCALE GENOMIC DNA]</scope>
    <source>
        <strain evidence="1 2">CBS 494.80</strain>
    </source>
</reference>
<gene>
    <name evidence="1" type="ORF">VTL71DRAFT_12583</name>
</gene>